<proteinExistence type="predicted"/>
<dbReference type="InterPro" id="IPR025475">
    <property type="entry name" value="DUF4326"/>
</dbReference>
<name>A0ABV6B6B7_9DEIO</name>
<accession>A0ABV6B6B7</accession>
<dbReference type="RefSeq" id="WP_380017119.1">
    <property type="nucleotide sequence ID" value="NZ_JBHLYR010000084.1"/>
</dbReference>
<evidence type="ECO:0000313" key="3">
    <source>
        <dbReference type="Proteomes" id="UP001589733"/>
    </source>
</evidence>
<reference evidence="2 3" key="1">
    <citation type="submission" date="2024-09" db="EMBL/GenBank/DDBJ databases">
        <authorList>
            <person name="Sun Q."/>
            <person name="Mori K."/>
        </authorList>
    </citation>
    <scope>NUCLEOTIDE SEQUENCE [LARGE SCALE GENOMIC DNA]</scope>
    <source>
        <strain evidence="2 3">JCM 13503</strain>
    </source>
</reference>
<sequence>MTLLVHNARKPIPVGYTPIYVGRKTTYRPEFGADFGILGNPYTIPKHGPREEVIALYRQWLPSRLKADTAEARAVQGLVERVRAGEKLLLICWCAPLACHADVIRAEVERLVGVTP</sequence>
<protein>
    <submittedName>
        <fullName evidence="2">DUF4326 domain-containing protein</fullName>
    </submittedName>
</protein>
<gene>
    <name evidence="2" type="ORF">ACFFLM_25530</name>
</gene>
<evidence type="ECO:0000313" key="2">
    <source>
        <dbReference type="EMBL" id="MFB9995314.1"/>
    </source>
</evidence>
<dbReference type="Pfam" id="PF14216">
    <property type="entry name" value="DUF4326"/>
    <property type="match status" value="1"/>
</dbReference>
<organism evidence="2 3">
    <name type="scientific">Deinococcus oregonensis</name>
    <dbReference type="NCBI Taxonomy" id="1805970"/>
    <lineage>
        <taxon>Bacteria</taxon>
        <taxon>Thermotogati</taxon>
        <taxon>Deinococcota</taxon>
        <taxon>Deinococci</taxon>
        <taxon>Deinococcales</taxon>
        <taxon>Deinococcaceae</taxon>
        <taxon>Deinococcus</taxon>
    </lineage>
</organism>
<keyword evidence="3" id="KW-1185">Reference proteome</keyword>
<dbReference type="EMBL" id="JBHLYR010000084">
    <property type="protein sequence ID" value="MFB9995314.1"/>
    <property type="molecule type" value="Genomic_DNA"/>
</dbReference>
<evidence type="ECO:0000259" key="1">
    <source>
        <dbReference type="Pfam" id="PF14216"/>
    </source>
</evidence>
<dbReference type="Proteomes" id="UP001589733">
    <property type="component" value="Unassembled WGS sequence"/>
</dbReference>
<comment type="caution">
    <text evidence="2">The sequence shown here is derived from an EMBL/GenBank/DDBJ whole genome shotgun (WGS) entry which is preliminary data.</text>
</comment>
<feature type="domain" description="DUF4326" evidence="1">
    <location>
        <begin position="19"/>
        <end position="104"/>
    </location>
</feature>